<accession>A0A517YKS4</accession>
<evidence type="ECO:0000256" key="1">
    <source>
        <dbReference type="SAM" id="Phobius"/>
    </source>
</evidence>
<dbReference type="RefSeq" id="WP_145096895.1">
    <property type="nucleotide sequence ID" value="NZ_CP036274.1"/>
</dbReference>
<dbReference type="Proteomes" id="UP000315017">
    <property type="component" value="Chromosome"/>
</dbReference>
<organism evidence="2 3">
    <name type="scientific">Anatilimnocola aggregata</name>
    <dbReference type="NCBI Taxonomy" id="2528021"/>
    <lineage>
        <taxon>Bacteria</taxon>
        <taxon>Pseudomonadati</taxon>
        <taxon>Planctomycetota</taxon>
        <taxon>Planctomycetia</taxon>
        <taxon>Pirellulales</taxon>
        <taxon>Pirellulaceae</taxon>
        <taxon>Anatilimnocola</taxon>
    </lineage>
</organism>
<dbReference type="AlphaFoldDB" id="A0A517YKS4"/>
<evidence type="ECO:0000313" key="3">
    <source>
        <dbReference type="Proteomes" id="UP000315017"/>
    </source>
</evidence>
<dbReference type="EMBL" id="CP036274">
    <property type="protein sequence ID" value="QDU30819.1"/>
    <property type="molecule type" value="Genomic_DNA"/>
</dbReference>
<keyword evidence="1" id="KW-1133">Transmembrane helix</keyword>
<protein>
    <submittedName>
        <fullName evidence="2">Uncharacterized protein</fullName>
    </submittedName>
</protein>
<feature type="transmembrane region" description="Helical" evidence="1">
    <location>
        <begin position="6"/>
        <end position="29"/>
    </location>
</feature>
<proteinExistence type="predicted"/>
<gene>
    <name evidence="2" type="ORF">ETAA8_59680</name>
</gene>
<dbReference type="KEGG" id="aagg:ETAA8_59680"/>
<name>A0A517YKS4_9BACT</name>
<reference evidence="2 3" key="1">
    <citation type="submission" date="2019-02" db="EMBL/GenBank/DDBJ databases">
        <title>Deep-cultivation of Planctomycetes and their phenomic and genomic characterization uncovers novel biology.</title>
        <authorList>
            <person name="Wiegand S."/>
            <person name="Jogler M."/>
            <person name="Boedeker C."/>
            <person name="Pinto D."/>
            <person name="Vollmers J."/>
            <person name="Rivas-Marin E."/>
            <person name="Kohn T."/>
            <person name="Peeters S.H."/>
            <person name="Heuer A."/>
            <person name="Rast P."/>
            <person name="Oberbeckmann S."/>
            <person name="Bunk B."/>
            <person name="Jeske O."/>
            <person name="Meyerdierks A."/>
            <person name="Storesund J.E."/>
            <person name="Kallscheuer N."/>
            <person name="Luecker S."/>
            <person name="Lage O.M."/>
            <person name="Pohl T."/>
            <person name="Merkel B.J."/>
            <person name="Hornburger P."/>
            <person name="Mueller R.-W."/>
            <person name="Bruemmer F."/>
            <person name="Labrenz M."/>
            <person name="Spormann A.M."/>
            <person name="Op den Camp H."/>
            <person name="Overmann J."/>
            <person name="Amann R."/>
            <person name="Jetten M.S.M."/>
            <person name="Mascher T."/>
            <person name="Medema M.H."/>
            <person name="Devos D.P."/>
            <person name="Kaster A.-K."/>
            <person name="Ovreas L."/>
            <person name="Rohde M."/>
            <person name="Galperin M.Y."/>
            <person name="Jogler C."/>
        </authorList>
    </citation>
    <scope>NUCLEOTIDE SEQUENCE [LARGE SCALE GENOMIC DNA]</scope>
    <source>
        <strain evidence="2 3">ETA_A8</strain>
    </source>
</reference>
<keyword evidence="1" id="KW-0812">Transmembrane</keyword>
<keyword evidence="3" id="KW-1185">Reference proteome</keyword>
<keyword evidence="1" id="KW-0472">Membrane</keyword>
<sequence>MPTTRTAAPILVAILMILQVLYVGSYLVMVDPYLGGRSFAVESDGVRCQDGYWNGGDWAWRLFWPLEQIDRKVRPEAWDVFKTLITK</sequence>
<evidence type="ECO:0000313" key="2">
    <source>
        <dbReference type="EMBL" id="QDU30819.1"/>
    </source>
</evidence>